<dbReference type="EMBL" id="OZ034817">
    <property type="protein sequence ID" value="CAL1383071.1"/>
    <property type="molecule type" value="Genomic_DNA"/>
</dbReference>
<evidence type="ECO:0000313" key="1">
    <source>
        <dbReference type="EMBL" id="CAL1383071.1"/>
    </source>
</evidence>
<protein>
    <recommendedName>
        <fullName evidence="3">Transposase-associated domain-containing protein</fullName>
    </recommendedName>
</protein>
<gene>
    <name evidence="1" type="ORF">LTRI10_LOCUS24361</name>
</gene>
<name>A0AAV2EAW6_9ROSI</name>
<organism evidence="1 2">
    <name type="scientific">Linum trigynum</name>
    <dbReference type="NCBI Taxonomy" id="586398"/>
    <lineage>
        <taxon>Eukaryota</taxon>
        <taxon>Viridiplantae</taxon>
        <taxon>Streptophyta</taxon>
        <taxon>Embryophyta</taxon>
        <taxon>Tracheophyta</taxon>
        <taxon>Spermatophyta</taxon>
        <taxon>Magnoliopsida</taxon>
        <taxon>eudicotyledons</taxon>
        <taxon>Gunneridae</taxon>
        <taxon>Pentapetalae</taxon>
        <taxon>rosids</taxon>
        <taxon>fabids</taxon>
        <taxon>Malpighiales</taxon>
        <taxon>Linaceae</taxon>
        <taxon>Linum</taxon>
    </lineage>
</organism>
<evidence type="ECO:0000313" key="2">
    <source>
        <dbReference type="Proteomes" id="UP001497516"/>
    </source>
</evidence>
<accession>A0AAV2EAW6</accession>
<sequence>MCNNFYFKVLSMVKTEIFRHGMVETYTRWIHHGEPFEVGSNSNTNQPHSPFENEIEVIDTNIPDMLDDLGRATAGSFPSTDGATTNNPSLANLSGNLTRLIKDVNCPLYPGCKKFSKLSFVMKMMNNKLLTNSSDKAFNLNFELAIQGCFTKWGHTSNFIL</sequence>
<evidence type="ECO:0008006" key="3">
    <source>
        <dbReference type="Google" id="ProtNLM"/>
    </source>
</evidence>
<keyword evidence="2" id="KW-1185">Reference proteome</keyword>
<dbReference type="Proteomes" id="UP001497516">
    <property type="component" value="Chromosome 4"/>
</dbReference>
<dbReference type="AlphaFoldDB" id="A0AAV2EAW6"/>
<reference evidence="1 2" key="1">
    <citation type="submission" date="2024-04" db="EMBL/GenBank/DDBJ databases">
        <authorList>
            <person name="Fracassetti M."/>
        </authorList>
    </citation>
    <scope>NUCLEOTIDE SEQUENCE [LARGE SCALE GENOMIC DNA]</scope>
</reference>
<proteinExistence type="predicted"/>